<comment type="caution">
    <text evidence="1">The sequence shown here is derived from an EMBL/GenBank/DDBJ whole genome shotgun (WGS) entry which is preliminary data.</text>
</comment>
<protein>
    <submittedName>
        <fullName evidence="1">Uncharacterized protein</fullName>
    </submittedName>
</protein>
<dbReference type="Proteomes" id="UP000299102">
    <property type="component" value="Unassembled WGS sequence"/>
</dbReference>
<organism evidence="1 2">
    <name type="scientific">Eumeta variegata</name>
    <name type="common">Bagworm moth</name>
    <name type="synonym">Eumeta japonica</name>
    <dbReference type="NCBI Taxonomy" id="151549"/>
    <lineage>
        <taxon>Eukaryota</taxon>
        <taxon>Metazoa</taxon>
        <taxon>Ecdysozoa</taxon>
        <taxon>Arthropoda</taxon>
        <taxon>Hexapoda</taxon>
        <taxon>Insecta</taxon>
        <taxon>Pterygota</taxon>
        <taxon>Neoptera</taxon>
        <taxon>Endopterygota</taxon>
        <taxon>Lepidoptera</taxon>
        <taxon>Glossata</taxon>
        <taxon>Ditrysia</taxon>
        <taxon>Tineoidea</taxon>
        <taxon>Psychidae</taxon>
        <taxon>Oiketicinae</taxon>
        <taxon>Eumeta</taxon>
    </lineage>
</organism>
<evidence type="ECO:0000313" key="1">
    <source>
        <dbReference type="EMBL" id="GBP20072.1"/>
    </source>
</evidence>
<sequence>MQNVQSIGHCRVLKDTGIHEPLRRKLREKRSVSELSQRSSHCANLQIKEKDLGFDNLCPVYELVNHIPCKGDQNACYPIGKVFYLSFLASFSNAGNLLGLR</sequence>
<dbReference type="EMBL" id="BGZK01000114">
    <property type="protein sequence ID" value="GBP20072.1"/>
    <property type="molecule type" value="Genomic_DNA"/>
</dbReference>
<name>A0A4C1U198_EUMVA</name>
<proteinExistence type="predicted"/>
<accession>A0A4C1U198</accession>
<dbReference type="AlphaFoldDB" id="A0A4C1U198"/>
<evidence type="ECO:0000313" key="2">
    <source>
        <dbReference type="Proteomes" id="UP000299102"/>
    </source>
</evidence>
<gene>
    <name evidence="1" type="ORF">EVAR_13844_1</name>
</gene>
<reference evidence="1 2" key="1">
    <citation type="journal article" date="2019" name="Commun. Biol.">
        <title>The bagworm genome reveals a unique fibroin gene that provides high tensile strength.</title>
        <authorList>
            <person name="Kono N."/>
            <person name="Nakamura H."/>
            <person name="Ohtoshi R."/>
            <person name="Tomita M."/>
            <person name="Numata K."/>
            <person name="Arakawa K."/>
        </authorList>
    </citation>
    <scope>NUCLEOTIDE SEQUENCE [LARGE SCALE GENOMIC DNA]</scope>
</reference>
<keyword evidence="2" id="KW-1185">Reference proteome</keyword>